<dbReference type="GO" id="GO:0000976">
    <property type="term" value="F:transcription cis-regulatory region binding"/>
    <property type="evidence" value="ECO:0007669"/>
    <property type="project" value="TreeGrafter"/>
</dbReference>
<dbReference type="CDD" id="cd05466">
    <property type="entry name" value="PBP2_LTTR_substrate"/>
    <property type="match status" value="1"/>
</dbReference>
<accession>A0A0M7D294</accession>
<comment type="similarity">
    <text evidence="1">Belongs to the LysR transcriptional regulatory family.</text>
</comment>
<dbReference type="KEGG" id="axx:ERS451415_03614"/>
<evidence type="ECO:0000313" key="6">
    <source>
        <dbReference type="Proteomes" id="UP001141992"/>
    </source>
</evidence>
<dbReference type="Proteomes" id="UP001141992">
    <property type="component" value="Unassembled WGS sequence"/>
</dbReference>
<dbReference type="AlphaFoldDB" id="A0A0D6I168"/>
<dbReference type="PANTHER" id="PTHR30126:SF2">
    <property type="entry name" value="HTH-TYPE TRANSCRIPTIONAL REGULATOR YJIE"/>
    <property type="match status" value="1"/>
</dbReference>
<name>A0A0D6I168_ALCXX</name>
<reference evidence="5" key="1">
    <citation type="submission" date="2022-12" db="EMBL/GenBank/DDBJ databases">
        <authorList>
            <person name="Voronina O.L."/>
            <person name="Kunda M.S."/>
            <person name="Ryzhova N."/>
            <person name="Aksenova E.I."/>
        </authorList>
    </citation>
    <scope>NUCLEOTIDE SEQUENCE</scope>
    <source>
        <strain evidence="5">SCCH136:Ach223948</strain>
    </source>
</reference>
<keyword evidence="2" id="KW-0805">Transcription regulation</keyword>
<keyword evidence="4" id="KW-0804">Transcription</keyword>
<dbReference type="Pfam" id="PF03466">
    <property type="entry name" value="LysR_substrate"/>
    <property type="match status" value="1"/>
</dbReference>
<dbReference type="Gene3D" id="3.40.190.10">
    <property type="entry name" value="Periplasmic binding protein-like II"/>
    <property type="match status" value="2"/>
</dbReference>
<dbReference type="EMBL" id="JAPZVI010000007">
    <property type="protein sequence ID" value="MCZ8402121.1"/>
    <property type="molecule type" value="Genomic_DNA"/>
</dbReference>
<dbReference type="InterPro" id="IPR000847">
    <property type="entry name" value="LysR_HTH_N"/>
</dbReference>
<dbReference type="InterPro" id="IPR036388">
    <property type="entry name" value="WH-like_DNA-bd_sf"/>
</dbReference>
<organism evidence="5 6">
    <name type="scientific">Alcaligenes xylosoxydans xylosoxydans</name>
    <name type="common">Achromobacter xylosoxidans</name>
    <dbReference type="NCBI Taxonomy" id="85698"/>
    <lineage>
        <taxon>Bacteria</taxon>
        <taxon>Pseudomonadati</taxon>
        <taxon>Pseudomonadota</taxon>
        <taxon>Betaproteobacteria</taxon>
        <taxon>Burkholderiales</taxon>
        <taxon>Alcaligenaceae</taxon>
        <taxon>Achromobacter</taxon>
    </lineage>
</organism>
<dbReference type="eggNOG" id="COG0583">
    <property type="taxonomic scope" value="Bacteria"/>
</dbReference>
<keyword evidence="3" id="KW-0238">DNA-binding</keyword>
<dbReference type="InterPro" id="IPR036390">
    <property type="entry name" value="WH_DNA-bd_sf"/>
</dbReference>
<dbReference type="Gene3D" id="1.10.10.10">
    <property type="entry name" value="Winged helix-like DNA-binding domain superfamily/Winged helix DNA-binding domain"/>
    <property type="match status" value="1"/>
</dbReference>
<dbReference type="Pfam" id="PF00126">
    <property type="entry name" value="HTH_1"/>
    <property type="match status" value="1"/>
</dbReference>
<accession>A0A0D6I168</accession>
<dbReference type="RefSeq" id="WP_020928244.1">
    <property type="nucleotide sequence ID" value="NZ_CP014028.1"/>
</dbReference>
<dbReference type="PANTHER" id="PTHR30126">
    <property type="entry name" value="HTH-TYPE TRANSCRIPTIONAL REGULATOR"/>
    <property type="match status" value="1"/>
</dbReference>
<sequence length="305" mass="33719">MDIKWLEDFVALSKSRNLFQAAEARNVTHPAFGRRIKALEDWAGVPLVERGHQVSTLNAAGRSMLAAAIDVLDILRETRQGLQKPELERSRRIAIASGKTLAHSVLPGLMAKVQQGMQPFQLKVVTTTLNYGIDMLADGEVDFLLCHAHEPLYAQIDNPDYRCRRVGADKLVAVSAPLAPGSRHPRHAVPKLASDPAVPFLAYADSMSLGRILRDRLRGLCVPARLQTMYESDLADALHAMARQGFGLAWLPHTLVESDLRAGVLARADSARNDIHMEIRLYQSVANAKPLARQVWSRIEAYAAR</sequence>
<dbReference type="GO" id="GO:0003700">
    <property type="term" value="F:DNA-binding transcription factor activity"/>
    <property type="evidence" value="ECO:0007669"/>
    <property type="project" value="InterPro"/>
</dbReference>
<protein>
    <submittedName>
        <fullName evidence="5">LysR substrate-binding domain-containing protein</fullName>
    </submittedName>
</protein>
<evidence type="ECO:0000256" key="3">
    <source>
        <dbReference type="ARBA" id="ARBA00023125"/>
    </source>
</evidence>
<evidence type="ECO:0000256" key="4">
    <source>
        <dbReference type="ARBA" id="ARBA00023163"/>
    </source>
</evidence>
<evidence type="ECO:0000256" key="1">
    <source>
        <dbReference type="ARBA" id="ARBA00009437"/>
    </source>
</evidence>
<proteinExistence type="inferred from homology"/>
<comment type="caution">
    <text evidence="5">The sequence shown here is derived from an EMBL/GenBank/DDBJ whole genome shotgun (WGS) entry which is preliminary data.</text>
</comment>
<dbReference type="GeneID" id="75277507"/>
<evidence type="ECO:0000256" key="2">
    <source>
        <dbReference type="ARBA" id="ARBA00023015"/>
    </source>
</evidence>
<gene>
    <name evidence="5" type="ORF">O9570_11745</name>
</gene>
<dbReference type="SUPFAM" id="SSF53850">
    <property type="entry name" value="Periplasmic binding protein-like II"/>
    <property type="match status" value="1"/>
</dbReference>
<dbReference type="PROSITE" id="PS50931">
    <property type="entry name" value="HTH_LYSR"/>
    <property type="match status" value="1"/>
</dbReference>
<dbReference type="InterPro" id="IPR005119">
    <property type="entry name" value="LysR_subst-bd"/>
</dbReference>
<dbReference type="SUPFAM" id="SSF46785">
    <property type="entry name" value="Winged helix' DNA-binding domain"/>
    <property type="match status" value="1"/>
</dbReference>
<evidence type="ECO:0000313" key="5">
    <source>
        <dbReference type="EMBL" id="MCZ8402121.1"/>
    </source>
</evidence>